<reference evidence="6 7" key="1">
    <citation type="submission" date="2017-10" db="EMBL/GenBank/DDBJ databases">
        <title>Frigbacter circumglobatus gen. nov. sp. nov., isolated from sediment cultured in situ.</title>
        <authorList>
            <person name="Zhao Z."/>
        </authorList>
    </citation>
    <scope>NUCLEOTIDE SEQUENCE [LARGE SCALE GENOMIC DNA]</scope>
    <source>
        <strain evidence="6 7">ZYL</strain>
    </source>
</reference>
<evidence type="ECO:0000256" key="3">
    <source>
        <dbReference type="PIRSR" id="PIRSR601613-1"/>
    </source>
</evidence>
<accession>A0A2G4YUK6</accession>
<name>A0A2G4YUK6_9PROT</name>
<comment type="caution">
    <text evidence="6">The sequence shown here is derived from an EMBL/GenBank/DDBJ whole genome shotgun (WGS) entry which is preliminary data.</text>
</comment>
<evidence type="ECO:0000259" key="5">
    <source>
        <dbReference type="Pfam" id="PF01593"/>
    </source>
</evidence>
<dbReference type="EMBL" id="PDEM01000009">
    <property type="protein sequence ID" value="PHZ86024.1"/>
    <property type="molecule type" value="Genomic_DNA"/>
</dbReference>
<keyword evidence="4" id="KW-1133">Transmembrane helix</keyword>
<dbReference type="Pfam" id="PF01593">
    <property type="entry name" value="Amino_oxidase"/>
    <property type="match status" value="1"/>
</dbReference>
<dbReference type="InParanoid" id="A0A2G4YUK6"/>
<dbReference type="Proteomes" id="UP000229730">
    <property type="component" value="Unassembled WGS sequence"/>
</dbReference>
<sequence length="458" mass="51485">MSGQTKTGKNKSVAIIGTGISGLSAAWLLSQTHDVTLYESANYIGGHSHTVDITLDDKTFPVDTGFIVYNPQNYPNLTALFNHLKVETTPTDMSFAASLDRGGFEYAGGTGIAGLLAQPSNLFRKRFWGMLAGIVRFYHNTQRYIDDPATARMTLGELLSKENYRSDFIQDHLSPMGAAIWSGDQKNILEYPALAFLKFFKNHGLTQFRKRPEWRTVVGGSREYIKKLTTGFASHIHLSTPVSHVMRTPAGTVVCGKNHQQKVFDHVIFACHADQALALLTNPSREQVTILQNIPYQTNEVYLHTDTRQMPRRKSAWASWNYIESRKGTPLSYWMNKLQPLPTRTPVIVTLNPAEPIDPRKILGRYSYDHPLFTHQTHQAQKDIWTIQGQNNIWFAGAYLGDGFHEDGIQAGLSIAEKIGAVRRPWQLDGQNLRIGLKDHIAPEMPWFDNKDYLSGAA</sequence>
<dbReference type="SUPFAM" id="SSF51905">
    <property type="entry name" value="FAD/NAD(P)-binding domain"/>
    <property type="match status" value="1"/>
</dbReference>
<dbReference type="OrthoDB" id="20837at2"/>
<dbReference type="InterPro" id="IPR001613">
    <property type="entry name" value="Flavin_amine_oxidase"/>
</dbReference>
<evidence type="ECO:0000256" key="2">
    <source>
        <dbReference type="ARBA" id="ARBA00023002"/>
    </source>
</evidence>
<keyword evidence="7" id="KW-1185">Reference proteome</keyword>
<dbReference type="InterPro" id="IPR002937">
    <property type="entry name" value="Amino_oxidase"/>
</dbReference>
<gene>
    <name evidence="6" type="ORF">CRD36_04960</name>
</gene>
<evidence type="ECO:0000256" key="1">
    <source>
        <dbReference type="ARBA" id="ARBA00001974"/>
    </source>
</evidence>
<dbReference type="InterPro" id="IPR036188">
    <property type="entry name" value="FAD/NAD-bd_sf"/>
</dbReference>
<keyword evidence="4" id="KW-0812">Transmembrane</keyword>
<comment type="cofactor">
    <cofactor evidence="1">
        <name>FAD</name>
        <dbReference type="ChEBI" id="CHEBI:57692"/>
    </cofactor>
</comment>
<proteinExistence type="predicted"/>
<dbReference type="PRINTS" id="PR00757">
    <property type="entry name" value="AMINEOXDASEF"/>
</dbReference>
<keyword evidence="4" id="KW-0472">Membrane</keyword>
<dbReference type="Gene3D" id="1.10.405.20">
    <property type="match status" value="1"/>
</dbReference>
<feature type="binding site" evidence="3">
    <location>
        <position position="21"/>
    </location>
    <ligand>
        <name>FAD</name>
        <dbReference type="ChEBI" id="CHEBI:57692"/>
    </ligand>
</feature>
<evidence type="ECO:0000256" key="4">
    <source>
        <dbReference type="SAM" id="Phobius"/>
    </source>
</evidence>
<evidence type="ECO:0000313" key="6">
    <source>
        <dbReference type="EMBL" id="PHZ86024.1"/>
    </source>
</evidence>
<evidence type="ECO:0000313" key="7">
    <source>
        <dbReference type="Proteomes" id="UP000229730"/>
    </source>
</evidence>
<dbReference type="Gene3D" id="3.50.50.60">
    <property type="entry name" value="FAD/NAD(P)-binding domain"/>
    <property type="match status" value="1"/>
</dbReference>
<feature type="binding site" evidence="3">
    <location>
        <position position="242"/>
    </location>
    <ligand>
        <name>FAD</name>
        <dbReference type="ChEBI" id="CHEBI:57692"/>
    </ligand>
</feature>
<protein>
    <submittedName>
        <fullName evidence="6">NAD/FAD-binding protein</fullName>
    </submittedName>
</protein>
<organism evidence="6 7">
    <name type="scientific">Paremcibacter congregatus</name>
    <dbReference type="NCBI Taxonomy" id="2043170"/>
    <lineage>
        <taxon>Bacteria</taxon>
        <taxon>Pseudomonadati</taxon>
        <taxon>Pseudomonadota</taxon>
        <taxon>Alphaproteobacteria</taxon>
        <taxon>Emcibacterales</taxon>
        <taxon>Emcibacteraceae</taxon>
        <taxon>Paremcibacter</taxon>
    </lineage>
</organism>
<feature type="transmembrane region" description="Helical" evidence="4">
    <location>
        <begin position="12"/>
        <end position="30"/>
    </location>
</feature>
<dbReference type="AlphaFoldDB" id="A0A2G4YUK6"/>
<dbReference type="RefSeq" id="WP_099471608.1">
    <property type="nucleotide sequence ID" value="NZ_CP041025.1"/>
</dbReference>
<dbReference type="InterPro" id="IPR050464">
    <property type="entry name" value="Zeta_carotene_desat/Oxidored"/>
</dbReference>
<dbReference type="PANTHER" id="PTHR42923:SF17">
    <property type="entry name" value="AMINE OXIDASE DOMAIN-CONTAINING PROTEIN"/>
    <property type="match status" value="1"/>
</dbReference>
<dbReference type="GO" id="GO:0016491">
    <property type="term" value="F:oxidoreductase activity"/>
    <property type="evidence" value="ECO:0007669"/>
    <property type="project" value="UniProtKB-KW"/>
</dbReference>
<keyword evidence="2" id="KW-0560">Oxidoreductase</keyword>
<feature type="domain" description="Amine oxidase" evidence="5">
    <location>
        <begin position="20"/>
        <end position="314"/>
    </location>
</feature>
<dbReference type="PANTHER" id="PTHR42923">
    <property type="entry name" value="PROTOPORPHYRINOGEN OXIDASE"/>
    <property type="match status" value="1"/>
</dbReference>
<dbReference type="Gene3D" id="3.30.70.1990">
    <property type="match status" value="1"/>
</dbReference>